<feature type="region of interest" description="Disordered" evidence="4">
    <location>
        <begin position="1"/>
        <end position="25"/>
    </location>
</feature>
<dbReference type="InterPro" id="IPR016024">
    <property type="entry name" value="ARM-type_fold"/>
</dbReference>
<evidence type="ECO:0000256" key="3">
    <source>
        <dbReference type="ARBA" id="ARBA00023004"/>
    </source>
</evidence>
<dbReference type="GO" id="GO:0051213">
    <property type="term" value="F:dioxygenase activity"/>
    <property type="evidence" value="ECO:0007669"/>
    <property type="project" value="UniProtKB-KW"/>
</dbReference>
<dbReference type="Pfam" id="PF05721">
    <property type="entry name" value="PhyH"/>
    <property type="match status" value="1"/>
</dbReference>
<dbReference type="Gene3D" id="1.25.10.10">
    <property type="entry name" value="Leucine-rich Repeat Variant"/>
    <property type="match status" value="1"/>
</dbReference>
<comment type="cofactor">
    <cofactor evidence="1">
        <name>Fe cation</name>
        <dbReference type="ChEBI" id="CHEBI:24875"/>
    </cofactor>
</comment>
<dbReference type="OrthoDB" id="10256432at2759"/>
<dbReference type="InParanoid" id="A0A2P6NT75"/>
<dbReference type="PANTHER" id="PTHR20883">
    <property type="entry name" value="PHYTANOYL-COA DIOXYGENASE DOMAIN CONTAINING 1"/>
    <property type="match status" value="1"/>
</dbReference>
<keyword evidence="6" id="KW-1185">Reference proteome</keyword>
<evidence type="ECO:0000313" key="6">
    <source>
        <dbReference type="Proteomes" id="UP000241769"/>
    </source>
</evidence>
<dbReference type="AlphaFoldDB" id="A0A2P6NT75"/>
<protein>
    <submittedName>
        <fullName evidence="5">Phytanoyl-CoA dioxygenase</fullName>
    </submittedName>
</protein>
<evidence type="ECO:0000313" key="5">
    <source>
        <dbReference type="EMBL" id="PRP87179.1"/>
    </source>
</evidence>
<dbReference type="Proteomes" id="UP000241769">
    <property type="component" value="Unassembled WGS sequence"/>
</dbReference>
<keyword evidence="5" id="KW-0223">Dioxygenase</keyword>
<keyword evidence="2" id="KW-0479">Metal-binding</keyword>
<keyword evidence="5" id="KW-0560">Oxidoreductase</keyword>
<dbReference type="SUPFAM" id="SSF48371">
    <property type="entry name" value="ARM repeat"/>
    <property type="match status" value="1"/>
</dbReference>
<dbReference type="GO" id="GO:0046872">
    <property type="term" value="F:metal ion binding"/>
    <property type="evidence" value="ECO:0007669"/>
    <property type="project" value="UniProtKB-KW"/>
</dbReference>
<evidence type="ECO:0000256" key="1">
    <source>
        <dbReference type="ARBA" id="ARBA00001962"/>
    </source>
</evidence>
<reference evidence="5 6" key="1">
    <citation type="journal article" date="2018" name="Genome Biol. Evol.">
        <title>Multiple Roots of Fruiting Body Formation in Amoebozoa.</title>
        <authorList>
            <person name="Hillmann F."/>
            <person name="Forbes G."/>
            <person name="Novohradska S."/>
            <person name="Ferling I."/>
            <person name="Riege K."/>
            <person name="Groth M."/>
            <person name="Westermann M."/>
            <person name="Marz M."/>
            <person name="Spaller T."/>
            <person name="Winckler T."/>
            <person name="Schaap P."/>
            <person name="Glockner G."/>
        </authorList>
    </citation>
    <scope>NUCLEOTIDE SEQUENCE [LARGE SCALE GENOMIC DNA]</scope>
    <source>
        <strain evidence="5 6">Jena</strain>
    </source>
</reference>
<proteinExistence type="predicted"/>
<dbReference type="InterPro" id="IPR011989">
    <property type="entry name" value="ARM-like"/>
</dbReference>
<dbReference type="Gene3D" id="2.60.120.620">
    <property type="entry name" value="q2cbj1_9rhob like domain"/>
    <property type="match status" value="1"/>
</dbReference>
<comment type="caution">
    <text evidence="5">The sequence shown here is derived from an EMBL/GenBank/DDBJ whole genome shotgun (WGS) entry which is preliminary data.</text>
</comment>
<organism evidence="5 6">
    <name type="scientific">Planoprotostelium fungivorum</name>
    <dbReference type="NCBI Taxonomy" id="1890364"/>
    <lineage>
        <taxon>Eukaryota</taxon>
        <taxon>Amoebozoa</taxon>
        <taxon>Evosea</taxon>
        <taxon>Variosea</taxon>
        <taxon>Cavosteliida</taxon>
        <taxon>Cavosteliaceae</taxon>
        <taxon>Planoprotostelium</taxon>
    </lineage>
</organism>
<accession>A0A2P6NT75</accession>
<dbReference type="PANTHER" id="PTHR20883:SF15">
    <property type="entry name" value="PHYTANOYL-COA DIOXYGENASE DOMAIN-CONTAINING PROTEIN 1"/>
    <property type="match status" value="1"/>
</dbReference>
<sequence>MPRSRMQKQESTASQGNAPRPRQKYTEVTVIDRSPIVDHSTVLLTDQQMSDFIVNGFLVLNTNLPPTFHDKICEKTRSLDTTAKDNNPGNNILPLVPELRQVFETPAVRGALTSVLGRDYIMHAHRYPHVNAPGHPPQKIHRDSYYGYNHLRHHKTRWAMVMYYPADTTLELGPTCIVPTSQYYSCGNMLHRLPSDTLPSEWKAPQAKMVTCPAGSVVLIHYDLWHRGTPNKGNKLRYMFKFQFMRTKMPQQPSWYSQSLEFPATEAVQKAAANYDLTDLWRNVWDWHCGKRYQSTPLTSKQIAEAAKVLYLPGDQNEPVRLIAAYKLGSSGDNESLKILLEALRSADENTYRCAMYGLTARDDDQMIDSVCEILRDEKVDCGPRAAAAFVLSETLRPHDLIVPALLHAATSSNIHLQRSVAEALGTCSKRPEDVEKVLQTLAGLLQIRDDQLQFFSAFSIGQTGSTMTREIAETPQVNEVVKQLDVTSQTNHNRYVRFFTLFALERIPSLEAKDRLIKTLWNARWDDLTTTASAF</sequence>
<dbReference type="EMBL" id="MDYQ01000022">
    <property type="protein sequence ID" value="PRP87179.1"/>
    <property type="molecule type" value="Genomic_DNA"/>
</dbReference>
<gene>
    <name evidence="5" type="ORF">PROFUN_01441</name>
</gene>
<dbReference type="InterPro" id="IPR008775">
    <property type="entry name" value="Phytyl_CoA_dOase-like"/>
</dbReference>
<name>A0A2P6NT75_9EUKA</name>
<evidence type="ECO:0000256" key="4">
    <source>
        <dbReference type="SAM" id="MobiDB-lite"/>
    </source>
</evidence>
<dbReference type="SUPFAM" id="SSF51197">
    <property type="entry name" value="Clavaminate synthase-like"/>
    <property type="match status" value="1"/>
</dbReference>
<keyword evidence="3" id="KW-0408">Iron</keyword>
<evidence type="ECO:0000256" key="2">
    <source>
        <dbReference type="ARBA" id="ARBA00022723"/>
    </source>
</evidence>